<dbReference type="Proteomes" id="UP000061432">
    <property type="component" value="Chromosome"/>
</dbReference>
<dbReference type="KEGG" id="maqu:Maq22A_c23130"/>
<dbReference type="EMBL" id="AP014704">
    <property type="protein sequence ID" value="BAQ47590.1"/>
    <property type="molecule type" value="Genomic_DNA"/>
</dbReference>
<name>A0A0C6FWI7_9HYPH</name>
<organism evidence="1 2">
    <name type="scientific">Methylobacterium aquaticum</name>
    <dbReference type="NCBI Taxonomy" id="270351"/>
    <lineage>
        <taxon>Bacteria</taxon>
        <taxon>Pseudomonadati</taxon>
        <taxon>Pseudomonadota</taxon>
        <taxon>Alphaproteobacteria</taxon>
        <taxon>Hyphomicrobiales</taxon>
        <taxon>Methylobacteriaceae</taxon>
        <taxon>Methylobacterium</taxon>
    </lineage>
</organism>
<proteinExistence type="predicted"/>
<dbReference type="AlphaFoldDB" id="A0A0C6FWI7"/>
<accession>A0A0C6FWI7</accession>
<reference evidence="1 2" key="1">
    <citation type="journal article" date="2015" name="Genome Announc.">
        <title>Complete Genome Sequence of Methylobacterium aquaticum Strain 22A, Isolated from Racomitrium japonicum Moss.</title>
        <authorList>
            <person name="Tani A."/>
            <person name="Ogura Y."/>
            <person name="Hayashi T."/>
            <person name="Kimbara K."/>
        </authorList>
    </citation>
    <scope>NUCLEOTIDE SEQUENCE [LARGE SCALE GENOMIC DNA]</scope>
    <source>
        <strain evidence="1 2">MA-22A</strain>
    </source>
</reference>
<gene>
    <name evidence="1" type="ORF">Maq22A_c23130</name>
</gene>
<sequence>MVAPRLATSKAKWAAGFDMGASGDLVCPKMGLADFPTQVLEFAFQNSSLAGG</sequence>
<protein>
    <submittedName>
        <fullName evidence="1">Uncharacterized protein</fullName>
    </submittedName>
</protein>
<reference evidence="2" key="2">
    <citation type="submission" date="2015-01" db="EMBL/GenBank/DDBJ databases">
        <title>Complete genome sequence of Methylobacterium aquaticum strain 22A.</title>
        <authorList>
            <person name="Tani A."/>
            <person name="Ogura Y."/>
            <person name="Hayashi T."/>
        </authorList>
    </citation>
    <scope>NUCLEOTIDE SEQUENCE [LARGE SCALE GENOMIC DNA]</scope>
    <source>
        <strain evidence="2">MA-22A</strain>
    </source>
</reference>
<evidence type="ECO:0000313" key="1">
    <source>
        <dbReference type="EMBL" id="BAQ47590.1"/>
    </source>
</evidence>
<evidence type="ECO:0000313" key="2">
    <source>
        <dbReference type="Proteomes" id="UP000061432"/>
    </source>
</evidence>